<proteinExistence type="predicted"/>
<protein>
    <submittedName>
        <fullName evidence="1">Uncharacterized protein</fullName>
    </submittedName>
</protein>
<evidence type="ECO:0000313" key="2">
    <source>
        <dbReference type="Proteomes" id="UP001060085"/>
    </source>
</evidence>
<organism evidence="1 2">
    <name type="scientific">Catharanthus roseus</name>
    <name type="common">Madagascar periwinkle</name>
    <name type="synonym">Vinca rosea</name>
    <dbReference type="NCBI Taxonomy" id="4058"/>
    <lineage>
        <taxon>Eukaryota</taxon>
        <taxon>Viridiplantae</taxon>
        <taxon>Streptophyta</taxon>
        <taxon>Embryophyta</taxon>
        <taxon>Tracheophyta</taxon>
        <taxon>Spermatophyta</taxon>
        <taxon>Magnoliopsida</taxon>
        <taxon>eudicotyledons</taxon>
        <taxon>Gunneridae</taxon>
        <taxon>Pentapetalae</taxon>
        <taxon>asterids</taxon>
        <taxon>lamiids</taxon>
        <taxon>Gentianales</taxon>
        <taxon>Apocynaceae</taxon>
        <taxon>Rauvolfioideae</taxon>
        <taxon>Vinceae</taxon>
        <taxon>Catharanthinae</taxon>
        <taxon>Catharanthus</taxon>
    </lineage>
</organism>
<gene>
    <name evidence="1" type="ORF">M9H77_35767</name>
</gene>
<sequence>MLIYFFQKIMINISQKELLNTSKNYNTNLVVTIVCLCSKTECNKEDFNEDVDKYELCIGKEARNYPIERDDLSFNEGDENGTRRRVDEQGDGDVDAGEGCTKGVGFEGMLGTNDLSIDDMRTIALDSVVDADAFYMMYSMYVGFSVRKGDRKIARRL</sequence>
<dbReference type="Proteomes" id="UP001060085">
    <property type="component" value="Linkage Group LG08"/>
</dbReference>
<name>A0ACB9ZPX9_CATRO</name>
<comment type="caution">
    <text evidence="1">The sequence shown here is derived from an EMBL/GenBank/DDBJ whole genome shotgun (WGS) entry which is preliminary data.</text>
</comment>
<dbReference type="EMBL" id="CM044708">
    <property type="protein sequence ID" value="KAI5649762.1"/>
    <property type="molecule type" value="Genomic_DNA"/>
</dbReference>
<keyword evidence="2" id="KW-1185">Reference proteome</keyword>
<accession>A0ACB9ZPX9</accession>
<evidence type="ECO:0000313" key="1">
    <source>
        <dbReference type="EMBL" id="KAI5649762.1"/>
    </source>
</evidence>
<reference evidence="2" key="1">
    <citation type="journal article" date="2023" name="Nat. Plants">
        <title>Single-cell RNA sequencing provides a high-resolution roadmap for understanding the multicellular compartmentation of specialized metabolism.</title>
        <authorList>
            <person name="Sun S."/>
            <person name="Shen X."/>
            <person name="Li Y."/>
            <person name="Li Y."/>
            <person name="Wang S."/>
            <person name="Li R."/>
            <person name="Zhang H."/>
            <person name="Shen G."/>
            <person name="Guo B."/>
            <person name="Wei J."/>
            <person name="Xu J."/>
            <person name="St-Pierre B."/>
            <person name="Chen S."/>
            <person name="Sun C."/>
        </authorList>
    </citation>
    <scope>NUCLEOTIDE SEQUENCE [LARGE SCALE GENOMIC DNA]</scope>
</reference>